<evidence type="ECO:0000259" key="1">
    <source>
        <dbReference type="Pfam" id="PF04059"/>
    </source>
</evidence>
<gene>
    <name evidence="2" type="ORF">Pmar_PMAR019340</name>
</gene>
<proteinExistence type="predicted"/>
<reference evidence="2 3" key="1">
    <citation type="submission" date="2008-07" db="EMBL/GenBank/DDBJ databases">
        <authorList>
            <person name="El-Sayed N."/>
            <person name="Caler E."/>
            <person name="Inman J."/>
            <person name="Amedeo P."/>
            <person name="Hass B."/>
            <person name="Wortman J."/>
        </authorList>
    </citation>
    <scope>NUCLEOTIDE SEQUENCE [LARGE SCALE GENOMIC DNA]</scope>
    <source>
        <strain evidence="3">ATCC 50983 / TXsc</strain>
    </source>
</reference>
<feature type="domain" description="Mei2-like C-terminal RNA recognition motif" evidence="1">
    <location>
        <begin position="9"/>
        <end position="73"/>
    </location>
</feature>
<dbReference type="Proteomes" id="UP000007800">
    <property type="component" value="Unassembled WGS sequence"/>
</dbReference>
<accession>C5KFV7</accession>
<name>C5KFV7_PERM5</name>
<dbReference type="Gene3D" id="3.30.70.330">
    <property type="match status" value="1"/>
</dbReference>
<dbReference type="GeneID" id="9063758"/>
<evidence type="ECO:0000313" key="2">
    <source>
        <dbReference type="EMBL" id="EER16659.1"/>
    </source>
</evidence>
<sequence>TLSDLLRGFRGRYNFYYVPLTFRTRTSIGYAFVNFGTPSDALEFYDQFNGVQISDDKHMVVVSAHAQGLEAQIRLLRNSPVNTN</sequence>
<dbReference type="InterPro" id="IPR012677">
    <property type="entry name" value="Nucleotide-bd_a/b_plait_sf"/>
</dbReference>
<dbReference type="SUPFAM" id="SSF54928">
    <property type="entry name" value="RNA-binding domain, RBD"/>
    <property type="match status" value="1"/>
</dbReference>
<dbReference type="RefSeq" id="XP_002784863.1">
    <property type="nucleotide sequence ID" value="XM_002784817.1"/>
</dbReference>
<feature type="non-terminal residue" evidence="2">
    <location>
        <position position="1"/>
    </location>
</feature>
<dbReference type="InterPro" id="IPR035979">
    <property type="entry name" value="RBD_domain_sf"/>
</dbReference>
<keyword evidence="3" id="KW-1185">Reference proteome</keyword>
<dbReference type="InParanoid" id="C5KFV7"/>
<feature type="non-terminal residue" evidence="2">
    <location>
        <position position="84"/>
    </location>
</feature>
<evidence type="ECO:0000313" key="3">
    <source>
        <dbReference type="Proteomes" id="UP000007800"/>
    </source>
</evidence>
<protein>
    <recommendedName>
        <fullName evidence="1">Mei2-like C-terminal RNA recognition motif domain-containing protein</fullName>
    </recommendedName>
</protein>
<dbReference type="Pfam" id="PF04059">
    <property type="entry name" value="RRM_2"/>
    <property type="match status" value="1"/>
</dbReference>
<dbReference type="GO" id="GO:0003676">
    <property type="term" value="F:nucleic acid binding"/>
    <property type="evidence" value="ECO:0007669"/>
    <property type="project" value="InterPro"/>
</dbReference>
<dbReference type="AlphaFoldDB" id="C5KFV7"/>
<dbReference type="InterPro" id="IPR007201">
    <property type="entry name" value="Mei2-like_Rrm_C"/>
</dbReference>
<organism evidence="3">
    <name type="scientific">Perkinsus marinus (strain ATCC 50983 / TXsc)</name>
    <dbReference type="NCBI Taxonomy" id="423536"/>
    <lineage>
        <taxon>Eukaryota</taxon>
        <taxon>Sar</taxon>
        <taxon>Alveolata</taxon>
        <taxon>Perkinsozoa</taxon>
        <taxon>Perkinsea</taxon>
        <taxon>Perkinsida</taxon>
        <taxon>Perkinsidae</taxon>
        <taxon>Perkinsus</taxon>
    </lineage>
</organism>
<dbReference type="OrthoDB" id="417481at2759"/>
<dbReference type="EMBL" id="GG672861">
    <property type="protein sequence ID" value="EER16659.1"/>
    <property type="molecule type" value="Genomic_DNA"/>
</dbReference>